<evidence type="ECO:0000313" key="2">
    <source>
        <dbReference type="EMBL" id="TKX18977.1"/>
    </source>
</evidence>
<feature type="compositionally biased region" description="Polar residues" evidence="1">
    <location>
        <begin position="72"/>
        <end position="84"/>
    </location>
</feature>
<name>A0A4U7AVA2_9PEZI</name>
<dbReference type="AlphaFoldDB" id="A0A4U7AVA2"/>
<feature type="region of interest" description="Disordered" evidence="1">
    <location>
        <begin position="54"/>
        <end position="98"/>
    </location>
</feature>
<sequence>MNAIDPTFPSSPSRHPTTSLYSPPHDLMPFPAIPQRKPALSLSRLSLSLTRSNNLLAGPSRRGPSRRAAWSKKNSSGVKLSSEFSHGASGEAAGPVPL</sequence>
<feature type="region of interest" description="Disordered" evidence="1">
    <location>
        <begin position="1"/>
        <end position="33"/>
    </location>
</feature>
<comment type="caution">
    <text evidence="2">The sequence shown here is derived from an EMBL/GenBank/DDBJ whole genome shotgun (WGS) entry which is preliminary data.</text>
</comment>
<gene>
    <name evidence="2" type="ORF">C1H76_8866</name>
</gene>
<evidence type="ECO:0000256" key="1">
    <source>
        <dbReference type="SAM" id="MobiDB-lite"/>
    </source>
</evidence>
<organism evidence="2 3">
    <name type="scientific">Elsinoe australis</name>
    <dbReference type="NCBI Taxonomy" id="40998"/>
    <lineage>
        <taxon>Eukaryota</taxon>
        <taxon>Fungi</taxon>
        <taxon>Dikarya</taxon>
        <taxon>Ascomycota</taxon>
        <taxon>Pezizomycotina</taxon>
        <taxon>Dothideomycetes</taxon>
        <taxon>Dothideomycetidae</taxon>
        <taxon>Myriangiales</taxon>
        <taxon>Elsinoaceae</taxon>
        <taxon>Elsinoe</taxon>
    </lineage>
</organism>
<dbReference type="Proteomes" id="UP000308133">
    <property type="component" value="Unassembled WGS sequence"/>
</dbReference>
<accession>A0A4U7AVA2</accession>
<feature type="compositionally biased region" description="Polar residues" evidence="1">
    <location>
        <begin position="8"/>
        <end position="21"/>
    </location>
</feature>
<evidence type="ECO:0000313" key="3">
    <source>
        <dbReference type="Proteomes" id="UP000308133"/>
    </source>
</evidence>
<reference evidence="2 3" key="1">
    <citation type="submission" date="2018-02" db="EMBL/GenBank/DDBJ databases">
        <title>Draft genome sequences of Elsinoe sp., causing black scab on jojoba.</title>
        <authorList>
            <person name="Stodart B."/>
            <person name="Jeffress S."/>
            <person name="Ash G."/>
            <person name="Arun Chinnappa K."/>
        </authorList>
    </citation>
    <scope>NUCLEOTIDE SEQUENCE [LARGE SCALE GENOMIC DNA]</scope>
    <source>
        <strain evidence="2 3">Hillstone_2</strain>
    </source>
</reference>
<dbReference type="EMBL" id="PTQR01000123">
    <property type="protein sequence ID" value="TKX18977.1"/>
    <property type="molecule type" value="Genomic_DNA"/>
</dbReference>
<proteinExistence type="predicted"/>
<protein>
    <submittedName>
        <fullName evidence="2">Uncharacterized protein</fullName>
    </submittedName>
</protein>